<dbReference type="eggNOG" id="COG0822">
    <property type="taxonomic scope" value="Bacteria"/>
</dbReference>
<reference evidence="2 3" key="1">
    <citation type="journal article" date="2013" name="Genome Announc.">
        <title>Draft Genome Sequence of Sphingobium lactosutens Strain DS20T, Isolated from a Hexachlorocyclohexane Dumpsite.</title>
        <authorList>
            <person name="Kumar R."/>
            <person name="Dwivedi V."/>
            <person name="Negi V."/>
            <person name="Khurana J.P."/>
            <person name="Lal R."/>
        </authorList>
    </citation>
    <scope>NUCLEOTIDE SEQUENCE [LARGE SCALE GENOMIC DNA]</scope>
    <source>
        <strain evidence="2 3">DS20</strain>
    </source>
</reference>
<proteinExistence type="predicted"/>
<dbReference type="AlphaFoldDB" id="T0I1P5"/>
<keyword evidence="3" id="KW-1185">Reference proteome</keyword>
<dbReference type="InterPro" id="IPR002871">
    <property type="entry name" value="NIF_FeS_clus_asmbl_NifU_N"/>
</dbReference>
<sequence length="177" mass="18706">MPPAIGRAAPRNNGGGLFHRSPHPRLPQIAFLPYIGGMSAPLYNTDILRLAASIPHHQRLADPQASVEKRSATCGSRVTADVRMADGRVEQLGLDVKACALGQASAALMAAQAIGLTADELMDARDRLTAYLAGESEDLDFWPGLAVLAPARGYPARHASIRLGFEAIAEAARMADA</sequence>
<gene>
    <name evidence="2" type="ORF">RLDS_03070</name>
</gene>
<organism evidence="2 3">
    <name type="scientific">Sphingobium lactosutens DS20</name>
    <dbReference type="NCBI Taxonomy" id="1331060"/>
    <lineage>
        <taxon>Bacteria</taxon>
        <taxon>Pseudomonadati</taxon>
        <taxon>Pseudomonadota</taxon>
        <taxon>Alphaproteobacteria</taxon>
        <taxon>Sphingomonadales</taxon>
        <taxon>Sphingomonadaceae</taxon>
        <taxon>Sphingobium</taxon>
    </lineage>
</organism>
<dbReference type="GO" id="GO:0005506">
    <property type="term" value="F:iron ion binding"/>
    <property type="evidence" value="ECO:0007669"/>
    <property type="project" value="InterPro"/>
</dbReference>
<dbReference type="Gene3D" id="3.90.1010.10">
    <property type="match status" value="1"/>
</dbReference>
<evidence type="ECO:0000256" key="1">
    <source>
        <dbReference type="SAM" id="MobiDB-lite"/>
    </source>
</evidence>
<dbReference type="EMBL" id="ATDP01000056">
    <property type="protein sequence ID" value="EQB18243.1"/>
    <property type="molecule type" value="Genomic_DNA"/>
</dbReference>
<dbReference type="CDD" id="cd06664">
    <property type="entry name" value="IscU_like"/>
    <property type="match status" value="1"/>
</dbReference>
<dbReference type="PATRIC" id="fig|1331060.3.peg.559"/>
<dbReference type="SUPFAM" id="SSF82649">
    <property type="entry name" value="SufE/NifU"/>
    <property type="match status" value="1"/>
</dbReference>
<evidence type="ECO:0000313" key="2">
    <source>
        <dbReference type="EMBL" id="EQB18243.1"/>
    </source>
</evidence>
<feature type="region of interest" description="Disordered" evidence="1">
    <location>
        <begin position="1"/>
        <end position="20"/>
    </location>
</feature>
<comment type="caution">
    <text evidence="2">The sequence shown here is derived from an EMBL/GenBank/DDBJ whole genome shotgun (WGS) entry which is preliminary data.</text>
</comment>
<protein>
    <submittedName>
        <fullName evidence="2">Nitrogen-fixing protein NifU</fullName>
    </submittedName>
</protein>
<dbReference type="GO" id="GO:0016226">
    <property type="term" value="P:iron-sulfur cluster assembly"/>
    <property type="evidence" value="ECO:0007669"/>
    <property type="project" value="InterPro"/>
</dbReference>
<dbReference type="GO" id="GO:0051536">
    <property type="term" value="F:iron-sulfur cluster binding"/>
    <property type="evidence" value="ECO:0007669"/>
    <property type="project" value="InterPro"/>
</dbReference>
<accession>T0I1P5</accession>
<name>T0I1P5_9SPHN</name>
<dbReference type="Proteomes" id="UP000015531">
    <property type="component" value="Unassembled WGS sequence"/>
</dbReference>
<evidence type="ECO:0000313" key="3">
    <source>
        <dbReference type="Proteomes" id="UP000015531"/>
    </source>
</evidence>